<dbReference type="GO" id="GO:0004565">
    <property type="term" value="F:beta-galactosidase activity"/>
    <property type="evidence" value="ECO:0007669"/>
    <property type="project" value="UniProtKB-EC"/>
</dbReference>
<name>A0A8T9CNM8_9HELO</name>
<keyword evidence="18" id="KW-1185">Reference proteome</keyword>
<dbReference type="Pfam" id="PF10435">
    <property type="entry name" value="BetaGal_dom2"/>
    <property type="match status" value="1"/>
</dbReference>
<dbReference type="InterPro" id="IPR031330">
    <property type="entry name" value="Gly_Hdrlase_35_cat"/>
</dbReference>
<dbReference type="Gene3D" id="2.60.120.260">
    <property type="entry name" value="Galactose-binding domain-like"/>
    <property type="match status" value="2"/>
</dbReference>
<dbReference type="Proteomes" id="UP000469558">
    <property type="component" value="Unassembled WGS sequence"/>
</dbReference>
<keyword evidence="6 15" id="KW-0732">Signal</keyword>
<dbReference type="InterPro" id="IPR037110">
    <property type="entry name" value="Betagal_dom2_sf"/>
</dbReference>
<evidence type="ECO:0000256" key="14">
    <source>
        <dbReference type="RuleBase" id="RU003679"/>
    </source>
</evidence>
<evidence type="ECO:0000256" key="1">
    <source>
        <dbReference type="ARBA" id="ARBA00001412"/>
    </source>
</evidence>
<dbReference type="FunFam" id="2.60.120.260:FF:000065">
    <property type="entry name" value="Beta-galactosidase A"/>
    <property type="match status" value="1"/>
</dbReference>
<dbReference type="GO" id="GO:0005576">
    <property type="term" value="C:extracellular region"/>
    <property type="evidence" value="ECO:0007669"/>
    <property type="project" value="UniProtKB-SubCell"/>
</dbReference>
<dbReference type="FunFam" id="2.60.390.10:FF:000001">
    <property type="entry name" value="Beta-galactosidase A"/>
    <property type="match status" value="1"/>
</dbReference>
<keyword evidence="8" id="KW-1015">Disulfide bond</keyword>
<feature type="signal peptide" evidence="15">
    <location>
        <begin position="1"/>
        <end position="18"/>
    </location>
</feature>
<dbReference type="Gene3D" id="2.60.390.10">
    <property type="entry name" value="Beta-galactosidase, domain 3"/>
    <property type="match status" value="1"/>
</dbReference>
<evidence type="ECO:0000256" key="10">
    <source>
        <dbReference type="ARBA" id="ARBA00023277"/>
    </source>
</evidence>
<dbReference type="SUPFAM" id="SSF117100">
    <property type="entry name" value="Beta-galactosidase LacA, domain 3"/>
    <property type="match status" value="1"/>
</dbReference>
<evidence type="ECO:0000256" key="5">
    <source>
        <dbReference type="ARBA" id="ARBA00022525"/>
    </source>
</evidence>
<evidence type="ECO:0000256" key="4">
    <source>
        <dbReference type="ARBA" id="ARBA00012756"/>
    </source>
</evidence>
<keyword evidence="12" id="KW-0624">Polysaccharide degradation</keyword>
<comment type="caution">
    <text evidence="17">The sequence shown here is derived from an EMBL/GenBank/DDBJ whole genome shotgun (WGS) entry which is preliminary data.</text>
</comment>
<evidence type="ECO:0000256" key="12">
    <source>
        <dbReference type="ARBA" id="ARBA00023326"/>
    </source>
</evidence>
<comment type="subcellular location">
    <subcellularLocation>
        <location evidence="2">Secreted</location>
    </subcellularLocation>
</comment>
<keyword evidence="11 13" id="KW-0326">Glycosidase</keyword>
<dbReference type="Pfam" id="PF13364">
    <property type="entry name" value="BetaGal_ABD2"/>
    <property type="match status" value="2"/>
</dbReference>
<keyword evidence="5" id="KW-0964">Secreted</keyword>
<dbReference type="FunFam" id="2.102.20.10:FF:000001">
    <property type="entry name" value="Beta-galactosidase A"/>
    <property type="match status" value="1"/>
</dbReference>
<dbReference type="InterPro" id="IPR001944">
    <property type="entry name" value="Glycoside_Hdrlase_35"/>
</dbReference>
<dbReference type="InterPro" id="IPR025300">
    <property type="entry name" value="BetaGal_jelly_roll_dom"/>
</dbReference>
<evidence type="ECO:0000256" key="2">
    <source>
        <dbReference type="ARBA" id="ARBA00004613"/>
    </source>
</evidence>
<dbReference type="InterPro" id="IPR019801">
    <property type="entry name" value="Glyco_hydro_35_CS"/>
</dbReference>
<dbReference type="Pfam" id="PF13363">
    <property type="entry name" value="BetaGal_dom3"/>
    <property type="match status" value="1"/>
</dbReference>
<dbReference type="Gene3D" id="3.20.20.80">
    <property type="entry name" value="Glycosidases"/>
    <property type="match status" value="1"/>
</dbReference>
<reference evidence="17 18" key="1">
    <citation type="submission" date="2018-05" db="EMBL/GenBank/DDBJ databases">
        <title>Genome sequencing and assembly of the regulated plant pathogen Lachnellula willkommii and related sister species for the development of diagnostic species identification markers.</title>
        <authorList>
            <person name="Giroux E."/>
            <person name="Bilodeau G."/>
        </authorList>
    </citation>
    <scope>NUCLEOTIDE SEQUENCE [LARGE SCALE GENOMIC DNA]</scope>
    <source>
        <strain evidence="17 18">CBS 268.59</strain>
    </source>
</reference>
<dbReference type="SUPFAM" id="SSF49785">
    <property type="entry name" value="Galactose-binding domain-like"/>
    <property type="match status" value="2"/>
</dbReference>
<evidence type="ECO:0000313" key="17">
    <source>
        <dbReference type="EMBL" id="TVY84283.1"/>
    </source>
</evidence>
<dbReference type="PRINTS" id="PR00742">
    <property type="entry name" value="GLHYDRLASE35"/>
</dbReference>
<dbReference type="EMBL" id="QGMK01000098">
    <property type="protein sequence ID" value="TVY84283.1"/>
    <property type="molecule type" value="Genomic_DNA"/>
</dbReference>
<dbReference type="PANTHER" id="PTHR23421">
    <property type="entry name" value="BETA-GALACTOSIDASE RELATED"/>
    <property type="match status" value="1"/>
</dbReference>
<dbReference type="SUPFAM" id="SSF51445">
    <property type="entry name" value="(Trans)glycosidases"/>
    <property type="match status" value="1"/>
</dbReference>
<dbReference type="InterPro" id="IPR017853">
    <property type="entry name" value="GH"/>
</dbReference>
<gene>
    <name evidence="17" type="primary">lacA</name>
    <name evidence="17" type="ORF">LSUE1_G000266</name>
</gene>
<evidence type="ECO:0000259" key="16">
    <source>
        <dbReference type="SMART" id="SM01029"/>
    </source>
</evidence>
<evidence type="ECO:0000256" key="9">
    <source>
        <dbReference type="ARBA" id="ARBA00023180"/>
    </source>
</evidence>
<feature type="chain" id="PRO_5035786967" description="Beta-galactosidase" evidence="15">
    <location>
        <begin position="19"/>
        <end position="1041"/>
    </location>
</feature>
<comment type="catalytic activity">
    <reaction evidence="1 13">
        <text>Hydrolysis of terminal non-reducing beta-D-galactose residues in beta-D-galactosides.</text>
        <dbReference type="EC" id="3.2.1.23"/>
    </reaction>
</comment>
<dbReference type="SUPFAM" id="SSF51011">
    <property type="entry name" value="Glycosyl hydrolase domain"/>
    <property type="match status" value="1"/>
</dbReference>
<protein>
    <recommendedName>
        <fullName evidence="4 13">Beta-galactosidase</fullName>
        <ecNumber evidence="4 13">3.2.1.23</ecNumber>
    </recommendedName>
</protein>
<sequence>MKFLRTLAVAALAAQAAALTIGGKHMKIERESDGLQDLVTYDEHSLIVYGERVMVFSGEFHPYRLPVPDLWLDVFQKVKALGFNAVSFYVHWALLEGQPGNYTAEGIFAFEPFFEAAKEAGIYLIARPGPYINAESSGGGFPGWLQRVKGQLRTRAPDFLAATDNYMANIGAVIAKGQITNGGPVILVQPENEYTGSDGPVTGGFPDPVYFAYVKKQLYDAGIVVPLITNDASPQGIFAPGTIWQGSTEGDVNIYGHDSYPLGFDCANPYTWPAGNLPTYFHATHEIDSPSTFYSLNEFQGGAFDPWGGLGFAQCSVLLNMEFERVFYKNDFAAGATLLNLYMICKAPLVSNAQNFPLCRAGLVVTRISVSLLTCYKQELGKSRSFSEGGYTSYDYGSSIAENREIYREKYSELKLEANFLKVSPAYLTASVGTGVNGTYTDSSTIFTTPLRGNGTATNFYVVRHSDYQQTTSSTYKLSLNTSQGVLSIPQLGGSLTLSGRDSKFHVTDYDLGGTTLLYSSAEIFTWKKFDKKSVLVVYGGPGEQHELAVVTSSLAKQVEGTGVTSKSTNGSTILNWQTSSTRQVVQVGDLLVYILDRNTAYNYWVPDFVRTDAWGAYTSNIENRTSVIVEAGYLVRSVYIQGTALHITGDLNATVPIKVIGAPSSTKDLHFNSVKLNFTTDPVTGEWTSTLKYTKPTLSIPDLSTLDWKYLDNLPEIKSTYDDSAWTAADHNSTNNPNTLHTPTSLYSSDYGYHTGVLIYRGHFTATGNESTFKISTQGGSAFGSSVWLNSTYIGSWPGIDASSAWNSSYTLPNLAAGKSYIFTVVIDNNGLDENWVVGPDEMKDPRGILNYSLSGHAQSDITWKLTGNLGGESYIDKVRGPLNEGGLYAERQGFTQPYPPNHNWVAGTPEKGIETAGVAFYQTSFSLDLPKSYDIPLSFNFGNTTINGSVADYRAQLWVNGYQFGKYVNNIGPQSAFPVPQGILNYHGQNWLAIELWAQQASGAQLTNFTLEAGTPVWTSMEEPALSPKPSYSQRAGAY</sequence>
<evidence type="ECO:0000256" key="7">
    <source>
        <dbReference type="ARBA" id="ARBA00022801"/>
    </source>
</evidence>
<dbReference type="EC" id="3.2.1.23" evidence="4 13"/>
<dbReference type="InterPro" id="IPR018954">
    <property type="entry name" value="Betagal_dom2"/>
</dbReference>
<evidence type="ECO:0000256" key="11">
    <source>
        <dbReference type="ARBA" id="ARBA00023295"/>
    </source>
</evidence>
<dbReference type="InterPro" id="IPR008979">
    <property type="entry name" value="Galactose-bd-like_sf"/>
</dbReference>
<evidence type="ECO:0000256" key="15">
    <source>
        <dbReference type="SAM" id="SignalP"/>
    </source>
</evidence>
<keyword evidence="7 13" id="KW-0378">Hydrolase</keyword>
<evidence type="ECO:0000256" key="6">
    <source>
        <dbReference type="ARBA" id="ARBA00022729"/>
    </source>
</evidence>
<dbReference type="PROSITE" id="PS01182">
    <property type="entry name" value="GLYCOSYL_HYDROL_F35"/>
    <property type="match status" value="1"/>
</dbReference>
<dbReference type="GO" id="GO:0000272">
    <property type="term" value="P:polysaccharide catabolic process"/>
    <property type="evidence" value="ECO:0007669"/>
    <property type="project" value="UniProtKB-KW"/>
</dbReference>
<evidence type="ECO:0000256" key="8">
    <source>
        <dbReference type="ARBA" id="ARBA00023157"/>
    </source>
</evidence>
<feature type="domain" description="Beta-galactosidase" evidence="16">
    <location>
        <begin position="427"/>
        <end position="604"/>
    </location>
</feature>
<dbReference type="FunFam" id="3.20.20.80:FF:000040">
    <property type="entry name" value="Beta-galactosidase A"/>
    <property type="match status" value="1"/>
</dbReference>
<dbReference type="FunFam" id="2.60.120.260:FF:000088">
    <property type="entry name" value="Beta-galactosidase A"/>
    <property type="match status" value="1"/>
</dbReference>
<dbReference type="AlphaFoldDB" id="A0A8T9CNM8"/>
<accession>A0A8T9CNM8</accession>
<evidence type="ECO:0000256" key="13">
    <source>
        <dbReference type="RuleBase" id="RU000675"/>
    </source>
</evidence>
<dbReference type="Gene3D" id="2.102.20.10">
    <property type="entry name" value="Beta-galactosidase, domain 2"/>
    <property type="match status" value="1"/>
</dbReference>
<evidence type="ECO:0000256" key="3">
    <source>
        <dbReference type="ARBA" id="ARBA00009809"/>
    </source>
</evidence>
<evidence type="ECO:0000313" key="18">
    <source>
        <dbReference type="Proteomes" id="UP000469558"/>
    </source>
</evidence>
<dbReference type="SMART" id="SM01029">
    <property type="entry name" value="BetaGal_dom2"/>
    <property type="match status" value="1"/>
</dbReference>
<comment type="similarity">
    <text evidence="3 14">Belongs to the glycosyl hydrolase 35 family.</text>
</comment>
<dbReference type="OrthoDB" id="1657402at2759"/>
<dbReference type="InterPro" id="IPR036833">
    <property type="entry name" value="BetaGal_dom3_sf"/>
</dbReference>
<keyword evidence="9" id="KW-0325">Glycoprotein</keyword>
<keyword evidence="10" id="KW-0119">Carbohydrate metabolism</keyword>
<dbReference type="Pfam" id="PF01301">
    <property type="entry name" value="Glyco_hydro_35"/>
    <property type="match status" value="1"/>
</dbReference>
<proteinExistence type="inferred from homology"/>
<dbReference type="InterPro" id="IPR025972">
    <property type="entry name" value="BetaGal_dom3"/>
</dbReference>
<organism evidence="17 18">
    <name type="scientific">Lachnellula suecica</name>
    <dbReference type="NCBI Taxonomy" id="602035"/>
    <lineage>
        <taxon>Eukaryota</taxon>
        <taxon>Fungi</taxon>
        <taxon>Dikarya</taxon>
        <taxon>Ascomycota</taxon>
        <taxon>Pezizomycotina</taxon>
        <taxon>Leotiomycetes</taxon>
        <taxon>Helotiales</taxon>
        <taxon>Lachnaceae</taxon>
        <taxon>Lachnellula</taxon>
    </lineage>
</organism>